<dbReference type="AlphaFoldDB" id="A0AAD9UTZ9"/>
<keyword evidence="5" id="KW-1185">Reference proteome</keyword>
<feature type="coiled-coil region" evidence="1">
    <location>
        <begin position="605"/>
        <end position="681"/>
    </location>
</feature>
<comment type="caution">
    <text evidence="4">The sequence shown here is derived from an EMBL/GenBank/DDBJ whole genome shotgun (WGS) entry which is preliminary data.</text>
</comment>
<evidence type="ECO:0000313" key="5">
    <source>
        <dbReference type="Proteomes" id="UP001249851"/>
    </source>
</evidence>
<keyword evidence="1" id="KW-0175">Coiled coil</keyword>
<feature type="signal peptide" evidence="3">
    <location>
        <begin position="1"/>
        <end position="22"/>
    </location>
</feature>
<feature type="compositionally biased region" description="Basic and acidic residues" evidence="2">
    <location>
        <begin position="752"/>
        <end position="761"/>
    </location>
</feature>
<proteinExistence type="predicted"/>
<accession>A0AAD9UTZ9</accession>
<feature type="region of interest" description="Disordered" evidence="2">
    <location>
        <begin position="721"/>
        <end position="761"/>
    </location>
</feature>
<feature type="compositionally biased region" description="Acidic residues" evidence="2">
    <location>
        <begin position="543"/>
        <end position="557"/>
    </location>
</feature>
<reference evidence="4" key="1">
    <citation type="journal article" date="2023" name="G3 (Bethesda)">
        <title>Whole genome assembly and annotation of the endangered Caribbean coral Acropora cervicornis.</title>
        <authorList>
            <person name="Selwyn J.D."/>
            <person name="Vollmer S.V."/>
        </authorList>
    </citation>
    <scope>NUCLEOTIDE SEQUENCE</scope>
    <source>
        <strain evidence="4">K2</strain>
    </source>
</reference>
<evidence type="ECO:0000256" key="2">
    <source>
        <dbReference type="SAM" id="MobiDB-lite"/>
    </source>
</evidence>
<evidence type="ECO:0000313" key="4">
    <source>
        <dbReference type="EMBL" id="KAK2549590.1"/>
    </source>
</evidence>
<dbReference type="Proteomes" id="UP001249851">
    <property type="component" value="Unassembled WGS sequence"/>
</dbReference>
<evidence type="ECO:0000256" key="3">
    <source>
        <dbReference type="SAM" id="SignalP"/>
    </source>
</evidence>
<gene>
    <name evidence="4" type="ORF">P5673_029981</name>
</gene>
<dbReference type="EMBL" id="JARQWQ010000124">
    <property type="protein sequence ID" value="KAK2549590.1"/>
    <property type="molecule type" value="Genomic_DNA"/>
</dbReference>
<reference evidence="4" key="2">
    <citation type="journal article" date="2023" name="Science">
        <title>Genomic signatures of disease resistance in endangered staghorn corals.</title>
        <authorList>
            <person name="Vollmer S.V."/>
            <person name="Selwyn J.D."/>
            <person name="Despard B.A."/>
            <person name="Roesel C.L."/>
        </authorList>
    </citation>
    <scope>NUCLEOTIDE SEQUENCE</scope>
    <source>
        <strain evidence="4">K2</strain>
    </source>
</reference>
<feature type="region of interest" description="Disordered" evidence="2">
    <location>
        <begin position="132"/>
        <end position="156"/>
    </location>
</feature>
<protein>
    <submittedName>
        <fullName evidence="4">Uncharacterized protein</fullName>
    </submittedName>
</protein>
<name>A0AAD9UTZ9_ACRCE</name>
<feature type="compositionally biased region" description="Polar residues" evidence="2">
    <location>
        <begin position="137"/>
        <end position="151"/>
    </location>
</feature>
<keyword evidence="3" id="KW-0732">Signal</keyword>
<organism evidence="4 5">
    <name type="scientific">Acropora cervicornis</name>
    <name type="common">Staghorn coral</name>
    <dbReference type="NCBI Taxonomy" id="6130"/>
    <lineage>
        <taxon>Eukaryota</taxon>
        <taxon>Metazoa</taxon>
        <taxon>Cnidaria</taxon>
        <taxon>Anthozoa</taxon>
        <taxon>Hexacorallia</taxon>
        <taxon>Scleractinia</taxon>
        <taxon>Astrocoeniina</taxon>
        <taxon>Acroporidae</taxon>
        <taxon>Acropora</taxon>
    </lineage>
</organism>
<feature type="region of interest" description="Disordered" evidence="2">
    <location>
        <begin position="533"/>
        <end position="557"/>
    </location>
</feature>
<feature type="chain" id="PRO_5042021107" evidence="3">
    <location>
        <begin position="23"/>
        <end position="1011"/>
    </location>
</feature>
<sequence>MNILLGFLSLLLLVEWPLSGSAMPSIHIPNENQIYSPHILNKDKIAPYSHNSLLQRTAVANPLVNNDHSHNQHGVYYHSQINLKPKDLPKKTLHFAGTPWKSYGTQQKRKKKDETVQKWNAAAIAVQKSLRPKNTVKKTTLSSKPRLTRNQGDQKKKKKQYIVANLGGLALGNGLALGIGGTPTASYGASLGTGYGTNLAGNYGTGLGTMLVTGYGSEGDNGVLTNRQTFGTNYAANSNSQSSTGLGDLAGLNSLNSQAGLNYLSNLDSLGGTTDLNSLNSINQYQNSDLDILNSNANNGLDGFGSLTTGTAQNQRYTGHNALGSSLNSLQGKLTAAGGNRQGIGSMDLGMDDLGGNGMSDSSLQQILGQIMNGMGGDGGGGGRMGGHMRNSNSNDDLGGDVGNLDLGSLGVNLGMGNEVGNGMGNGVGNAMGNGMASRIGNGLGNGMENGLGNSIEELGGMANNMGHEMGGIGNVGNRIPNGMANSMENMGGAGGAGLAMGMGGMGEMGSMNPVGGLGHGFKIGGIHFGGHAAGTMGNQEESNTEMEDAQTSDSPDEQAFPGLMHRPLAIAPIVPGQTVHAHASDKPKRPKYPTMDVSPVEMALKVQLKAHREHQRKLKELKMKLRRLRERLRKLKADYNYNDDEEETEKSEMETLKDLKQATEQAIRELQEEAVRANKRKGLKKLIFIHNIRDSKGHKPEFGKTSTLEDLGTDLLALIDSNTNKPTSGPVRDGPTRSRPPVFIPAAPTTERAEKKGPLHDDTQSLTELEKQAEQEVDSIANKKKVKQQTLNTGLKIKIPEAVPVTHKGNAHAAVITLEESAAPHASLPVHMRPQVIKTPQGQRLLNPIQLNNLAQILPEPVDNTRERKFQQSRPTGNGTMERKHPPDYFSIGCWRDQPQRALPSLEGIFPMLDGNDYKARQFAIKKCSVIARVQGFPAFALENGGQCLGGKDILETYNMYGASGACKRDGKGGPWSMEVYKFIRHIPARRGSIARTENQHRLSLSRSRP</sequence>
<evidence type="ECO:0000256" key="1">
    <source>
        <dbReference type="SAM" id="Coils"/>
    </source>
</evidence>